<gene>
    <name evidence="1" type="ORF">Celaphus_00000797</name>
</gene>
<feature type="non-terminal residue" evidence="1">
    <location>
        <position position="1"/>
    </location>
</feature>
<dbReference type="EMBL" id="MKHE01000005">
    <property type="protein sequence ID" value="OWK14433.1"/>
    <property type="molecule type" value="Genomic_DNA"/>
</dbReference>
<organism evidence="1 2">
    <name type="scientific">Cervus elaphus hippelaphus</name>
    <name type="common">European red deer</name>
    <dbReference type="NCBI Taxonomy" id="46360"/>
    <lineage>
        <taxon>Eukaryota</taxon>
        <taxon>Metazoa</taxon>
        <taxon>Chordata</taxon>
        <taxon>Craniata</taxon>
        <taxon>Vertebrata</taxon>
        <taxon>Euteleostomi</taxon>
        <taxon>Mammalia</taxon>
        <taxon>Eutheria</taxon>
        <taxon>Laurasiatheria</taxon>
        <taxon>Artiodactyla</taxon>
        <taxon>Ruminantia</taxon>
        <taxon>Pecora</taxon>
        <taxon>Cervidae</taxon>
        <taxon>Cervinae</taxon>
        <taxon>Cervus</taxon>
    </lineage>
</organism>
<name>A0A212D872_CEREH</name>
<sequence length="101" mass="11480">VLCLQYVNQQLVENICDFDPTAMELEVNLELIVEYVEDHSRIEVWKFGNAAIEYLYHWAHICLALIKLNKKISGAIISPPLPSKTDSYVYAKMPEGSLPGK</sequence>
<dbReference type="Proteomes" id="UP000242450">
    <property type="component" value="Chromosome 5"/>
</dbReference>
<reference evidence="1 2" key="1">
    <citation type="journal article" date="2018" name="Mol. Genet. Genomics">
        <title>The red deer Cervus elaphus genome CerEla1.0: sequencing, annotating, genes, and chromosomes.</title>
        <authorList>
            <person name="Bana N.A."/>
            <person name="Nyiri A."/>
            <person name="Nagy J."/>
            <person name="Frank K."/>
            <person name="Nagy T."/>
            <person name="Steger V."/>
            <person name="Schiller M."/>
            <person name="Lakatos P."/>
            <person name="Sugar L."/>
            <person name="Horn P."/>
            <person name="Barta E."/>
            <person name="Orosz L."/>
        </authorList>
    </citation>
    <scope>NUCLEOTIDE SEQUENCE [LARGE SCALE GENOMIC DNA]</scope>
    <source>
        <strain evidence="1">Hungarian</strain>
    </source>
</reference>
<dbReference type="PANTHER" id="PTHR46788">
    <property type="entry name" value="EF-HAND CALCIUM-BINDING DOMAIN-CONTAINING PROTEIN 5"/>
    <property type="match status" value="1"/>
</dbReference>
<proteinExistence type="predicted"/>
<protein>
    <submittedName>
        <fullName evidence="1">Uncharacterized protein</fullName>
    </submittedName>
</protein>
<dbReference type="OrthoDB" id="199400at2759"/>
<dbReference type="AlphaFoldDB" id="A0A212D872"/>
<dbReference type="PANTHER" id="PTHR46788:SF1">
    <property type="entry name" value="EF-HAND CALCIUM-BINDING DOMAIN-CONTAINING PROTEIN 5"/>
    <property type="match status" value="1"/>
</dbReference>
<accession>A0A212D872</accession>
<evidence type="ECO:0000313" key="2">
    <source>
        <dbReference type="Proteomes" id="UP000242450"/>
    </source>
</evidence>
<comment type="caution">
    <text evidence="1">The sequence shown here is derived from an EMBL/GenBank/DDBJ whole genome shotgun (WGS) entry which is preliminary data.</text>
</comment>
<keyword evidence="2" id="KW-1185">Reference proteome</keyword>
<evidence type="ECO:0000313" key="1">
    <source>
        <dbReference type="EMBL" id="OWK14433.1"/>
    </source>
</evidence>